<evidence type="ECO:0000313" key="2">
    <source>
        <dbReference type="Proteomes" id="UP001500751"/>
    </source>
</evidence>
<evidence type="ECO:0008006" key="3">
    <source>
        <dbReference type="Google" id="ProtNLM"/>
    </source>
</evidence>
<sequence>MDLSQYLRAKRIEFSCPRFYTAGMTKRIGTCSIPVMQMGEGVEWGLHCLMALVWLEEQGPVAAGRLAEVFELPPEYLKKRLQPLVRAGILASTPGARGGYSLARAPEKITLMDVVAAVEGREDAFRCTEIRQQGAGVLASVGEFGRPCGVAAAMRRAEMAWRRELAAQTLADLLGVAPAGAAGRVRRFHQSR</sequence>
<dbReference type="SUPFAM" id="SSF46785">
    <property type="entry name" value="Winged helix' DNA-binding domain"/>
    <property type="match status" value="1"/>
</dbReference>
<dbReference type="Pfam" id="PF02082">
    <property type="entry name" value="Rrf2"/>
    <property type="match status" value="1"/>
</dbReference>
<dbReference type="NCBIfam" id="TIGR00738">
    <property type="entry name" value="rrf2_super"/>
    <property type="match status" value="1"/>
</dbReference>
<dbReference type="InterPro" id="IPR036388">
    <property type="entry name" value="WH-like_DNA-bd_sf"/>
</dbReference>
<dbReference type="PANTHER" id="PTHR33221:SF13">
    <property type="entry name" value="TRANSCRIPTIONAL REGULATOR-RELATED"/>
    <property type="match status" value="1"/>
</dbReference>
<evidence type="ECO:0000313" key="1">
    <source>
        <dbReference type="EMBL" id="GAA2047741.1"/>
    </source>
</evidence>
<dbReference type="Gene3D" id="1.10.10.10">
    <property type="entry name" value="Winged helix-like DNA-binding domain superfamily/Winged helix DNA-binding domain"/>
    <property type="match status" value="1"/>
</dbReference>
<dbReference type="PROSITE" id="PS51197">
    <property type="entry name" value="HTH_RRF2_2"/>
    <property type="match status" value="1"/>
</dbReference>
<dbReference type="Proteomes" id="UP001500751">
    <property type="component" value="Unassembled WGS sequence"/>
</dbReference>
<dbReference type="PROSITE" id="PS01332">
    <property type="entry name" value="HTH_RRF2_1"/>
    <property type="match status" value="1"/>
</dbReference>
<protein>
    <recommendedName>
        <fullName evidence="3">Rrf2 family transcriptional regulator</fullName>
    </recommendedName>
</protein>
<dbReference type="InterPro" id="IPR000944">
    <property type="entry name" value="Tscrpt_reg_Rrf2"/>
</dbReference>
<comment type="caution">
    <text evidence="1">The sequence shown here is derived from an EMBL/GenBank/DDBJ whole genome shotgun (WGS) entry which is preliminary data.</text>
</comment>
<accession>A0ABP5GM93</accession>
<keyword evidence="2" id="KW-1185">Reference proteome</keyword>
<dbReference type="PANTHER" id="PTHR33221">
    <property type="entry name" value="WINGED HELIX-TURN-HELIX TRANSCRIPTIONAL REGULATOR, RRF2 FAMILY"/>
    <property type="match status" value="1"/>
</dbReference>
<gene>
    <name evidence="1" type="ORF">GCM10009839_61240</name>
</gene>
<proteinExistence type="predicted"/>
<organism evidence="1 2">
    <name type="scientific">Catenulispora yoronensis</name>
    <dbReference type="NCBI Taxonomy" id="450799"/>
    <lineage>
        <taxon>Bacteria</taxon>
        <taxon>Bacillati</taxon>
        <taxon>Actinomycetota</taxon>
        <taxon>Actinomycetes</taxon>
        <taxon>Catenulisporales</taxon>
        <taxon>Catenulisporaceae</taxon>
        <taxon>Catenulispora</taxon>
    </lineage>
</organism>
<dbReference type="InterPro" id="IPR030489">
    <property type="entry name" value="TR_Rrf2-type_CS"/>
</dbReference>
<name>A0ABP5GM93_9ACTN</name>
<dbReference type="EMBL" id="BAAAQN010000044">
    <property type="protein sequence ID" value="GAA2047741.1"/>
    <property type="molecule type" value="Genomic_DNA"/>
</dbReference>
<dbReference type="InterPro" id="IPR036390">
    <property type="entry name" value="WH_DNA-bd_sf"/>
</dbReference>
<reference evidence="2" key="1">
    <citation type="journal article" date="2019" name="Int. J. Syst. Evol. Microbiol.">
        <title>The Global Catalogue of Microorganisms (GCM) 10K type strain sequencing project: providing services to taxonomists for standard genome sequencing and annotation.</title>
        <authorList>
            <consortium name="The Broad Institute Genomics Platform"/>
            <consortium name="The Broad Institute Genome Sequencing Center for Infectious Disease"/>
            <person name="Wu L."/>
            <person name="Ma J."/>
        </authorList>
    </citation>
    <scope>NUCLEOTIDE SEQUENCE [LARGE SCALE GENOMIC DNA]</scope>
    <source>
        <strain evidence="2">JCM 16014</strain>
    </source>
</reference>